<sequence>MSAHIALVVSLTFLIHLVGTLALGARIVGIRTGKWSVTYALFNIMTLVSRLATTLQAPLLAKTVEMDIQSGRLGNYGDFQWIMASATVATLVSILLFPSFQRLLAQAVDRYYEYRSIPRLLYHSLSWRYLRRVPVHMKWPDRANFQHVQGSRAVSRSIILLNVLSSAVLTVGVLATLYAGYLNPDLRSTSASMAGFINGISTILAVMFIDPDVALLTDEVTGGRVSEGYFRRYLVQVLAARLAGTVLAQALLVPFAYVVVWAAEQLRV</sequence>
<dbReference type="InterPro" id="IPR021260">
    <property type="entry name" value="Amj"/>
</dbReference>
<keyword evidence="1" id="KW-0573">Peptidoglycan synthesis</keyword>
<keyword evidence="1" id="KW-0961">Cell wall biogenesis/degradation</keyword>
<organism evidence="2 3">
    <name type="scientific">Spirosoma taeanense</name>
    <dbReference type="NCBI Taxonomy" id="2735870"/>
    <lineage>
        <taxon>Bacteria</taxon>
        <taxon>Pseudomonadati</taxon>
        <taxon>Bacteroidota</taxon>
        <taxon>Cytophagia</taxon>
        <taxon>Cytophagales</taxon>
        <taxon>Cytophagaceae</taxon>
        <taxon>Spirosoma</taxon>
    </lineage>
</organism>
<feature type="transmembrane region" description="Helical" evidence="1">
    <location>
        <begin position="159"/>
        <end position="181"/>
    </location>
</feature>
<keyword evidence="1" id="KW-0133">Cell shape</keyword>
<feature type="transmembrane region" description="Helical" evidence="1">
    <location>
        <begin position="81"/>
        <end position="100"/>
    </location>
</feature>
<comment type="similarity">
    <text evidence="1">Belongs to the Amj family.</text>
</comment>
<dbReference type="Proteomes" id="UP000502756">
    <property type="component" value="Chromosome"/>
</dbReference>
<dbReference type="GO" id="GO:0009252">
    <property type="term" value="P:peptidoglycan biosynthetic process"/>
    <property type="evidence" value="ECO:0007669"/>
    <property type="project" value="UniProtKB-UniRule"/>
</dbReference>
<keyword evidence="3" id="KW-1185">Reference proteome</keyword>
<dbReference type="GO" id="GO:0008360">
    <property type="term" value="P:regulation of cell shape"/>
    <property type="evidence" value="ECO:0007669"/>
    <property type="project" value="UniProtKB-KW"/>
</dbReference>
<comment type="subcellular location">
    <subcellularLocation>
        <location evidence="1">Cell membrane</location>
        <topology evidence="1">Multi-pass membrane protein</topology>
    </subcellularLocation>
</comment>
<evidence type="ECO:0000313" key="2">
    <source>
        <dbReference type="EMBL" id="QJW91511.1"/>
    </source>
</evidence>
<protein>
    <recommendedName>
        <fullName evidence="1">Lipid II flippase Amj</fullName>
    </recommendedName>
</protein>
<comment type="function">
    <text evidence="1">Involved in peptidoglycan biosynthesis. Transports lipid-linked peptidoglycan precursors from the inner to the outer leaflet of the cytoplasmic membrane.</text>
</comment>
<comment type="pathway">
    <text evidence="1">Cell wall biogenesis; peptidoglycan biosynthesis.</text>
</comment>
<dbReference type="GO" id="GO:0005886">
    <property type="term" value="C:plasma membrane"/>
    <property type="evidence" value="ECO:0007669"/>
    <property type="project" value="UniProtKB-SubCell"/>
</dbReference>
<dbReference type="GO" id="GO:0015648">
    <property type="term" value="F:lipid-linked peptidoglycan transporter activity"/>
    <property type="evidence" value="ECO:0007669"/>
    <property type="project" value="UniProtKB-UniRule"/>
</dbReference>
<dbReference type="HAMAP" id="MF_02077">
    <property type="entry name" value="Amj_flippase"/>
    <property type="match status" value="1"/>
</dbReference>
<feature type="transmembrane region" description="Helical" evidence="1">
    <location>
        <begin position="193"/>
        <end position="217"/>
    </location>
</feature>
<keyword evidence="1" id="KW-1003">Cell membrane</keyword>
<dbReference type="UniPathway" id="UPA00219"/>
<name>A0A6M5YDY9_9BACT</name>
<dbReference type="Pfam" id="PF10997">
    <property type="entry name" value="Amj"/>
    <property type="match status" value="1"/>
</dbReference>
<evidence type="ECO:0000313" key="3">
    <source>
        <dbReference type="Proteomes" id="UP000502756"/>
    </source>
</evidence>
<proteinExistence type="inferred from homology"/>
<keyword evidence="1" id="KW-0472">Membrane</keyword>
<dbReference type="EMBL" id="CP053435">
    <property type="protein sequence ID" value="QJW91511.1"/>
    <property type="molecule type" value="Genomic_DNA"/>
</dbReference>
<keyword evidence="1" id="KW-0813">Transport</keyword>
<feature type="transmembrane region" description="Helical" evidence="1">
    <location>
        <begin position="6"/>
        <end position="28"/>
    </location>
</feature>
<feature type="transmembrane region" description="Helical" evidence="1">
    <location>
        <begin position="238"/>
        <end position="263"/>
    </location>
</feature>
<reference evidence="2 3" key="1">
    <citation type="submission" date="2020-05" db="EMBL/GenBank/DDBJ databases">
        <title>Genome sequencing of Spirosoma sp. TS118.</title>
        <authorList>
            <person name="Lee J.-H."/>
            <person name="Jeong S."/>
            <person name="Zhao L."/>
            <person name="Jung J.-H."/>
            <person name="Kim M.-K."/>
            <person name="Lim S."/>
        </authorList>
    </citation>
    <scope>NUCLEOTIDE SEQUENCE [LARGE SCALE GENOMIC DNA]</scope>
    <source>
        <strain evidence="2 3">TS118</strain>
    </source>
</reference>
<keyword evidence="1" id="KW-0812">Transmembrane</keyword>
<evidence type="ECO:0000256" key="1">
    <source>
        <dbReference type="HAMAP-Rule" id="MF_02077"/>
    </source>
</evidence>
<gene>
    <name evidence="1" type="primary">amj</name>
    <name evidence="2" type="ORF">HNV11_20065</name>
</gene>
<dbReference type="AlphaFoldDB" id="A0A6M5YDY9"/>
<dbReference type="KEGG" id="stae:HNV11_20065"/>
<feature type="transmembrane region" description="Helical" evidence="1">
    <location>
        <begin position="40"/>
        <end position="61"/>
    </location>
</feature>
<accession>A0A6M5YDY9</accession>
<dbReference type="RefSeq" id="WP_171741361.1">
    <property type="nucleotide sequence ID" value="NZ_CP053435.1"/>
</dbReference>
<keyword evidence="1" id="KW-1133">Transmembrane helix</keyword>
<dbReference type="GO" id="GO:0071555">
    <property type="term" value="P:cell wall organization"/>
    <property type="evidence" value="ECO:0007669"/>
    <property type="project" value="UniProtKB-KW"/>
</dbReference>